<reference evidence="2 3" key="1">
    <citation type="submission" date="2015-12" db="EMBL/GenBank/DDBJ databases">
        <title>The genome of Folsomia candida.</title>
        <authorList>
            <person name="Faddeeva A."/>
            <person name="Derks M.F."/>
            <person name="Anvar Y."/>
            <person name="Smit S."/>
            <person name="Van Straalen N."/>
            <person name="Roelofs D."/>
        </authorList>
    </citation>
    <scope>NUCLEOTIDE SEQUENCE [LARGE SCALE GENOMIC DNA]</scope>
    <source>
        <strain evidence="2 3">VU population</strain>
        <tissue evidence="2">Whole body</tissue>
    </source>
</reference>
<feature type="region of interest" description="Disordered" evidence="1">
    <location>
        <begin position="87"/>
        <end position="116"/>
    </location>
</feature>
<name>A0A226CVU0_FOLCA</name>
<feature type="region of interest" description="Disordered" evidence="1">
    <location>
        <begin position="46"/>
        <end position="72"/>
    </location>
</feature>
<keyword evidence="3" id="KW-1185">Reference proteome</keyword>
<evidence type="ECO:0000256" key="1">
    <source>
        <dbReference type="SAM" id="MobiDB-lite"/>
    </source>
</evidence>
<evidence type="ECO:0000313" key="2">
    <source>
        <dbReference type="EMBL" id="OXA36628.1"/>
    </source>
</evidence>
<feature type="region of interest" description="Disordered" evidence="1">
    <location>
        <begin position="157"/>
        <end position="176"/>
    </location>
</feature>
<accession>A0A226CVU0</accession>
<dbReference type="EMBL" id="LNIX01000088">
    <property type="protein sequence ID" value="OXA36628.1"/>
    <property type="molecule type" value="Genomic_DNA"/>
</dbReference>
<organism evidence="2 3">
    <name type="scientific">Folsomia candida</name>
    <name type="common">Springtail</name>
    <dbReference type="NCBI Taxonomy" id="158441"/>
    <lineage>
        <taxon>Eukaryota</taxon>
        <taxon>Metazoa</taxon>
        <taxon>Ecdysozoa</taxon>
        <taxon>Arthropoda</taxon>
        <taxon>Hexapoda</taxon>
        <taxon>Collembola</taxon>
        <taxon>Entomobryomorpha</taxon>
        <taxon>Isotomoidea</taxon>
        <taxon>Isotomidae</taxon>
        <taxon>Proisotominae</taxon>
        <taxon>Folsomia</taxon>
    </lineage>
</organism>
<proteinExistence type="predicted"/>
<evidence type="ECO:0000313" key="3">
    <source>
        <dbReference type="Proteomes" id="UP000198287"/>
    </source>
</evidence>
<gene>
    <name evidence="2" type="ORF">Fcan01_28611</name>
</gene>
<dbReference type="AlphaFoldDB" id="A0A226CVU0"/>
<feature type="compositionally biased region" description="Low complexity" evidence="1">
    <location>
        <begin position="99"/>
        <end position="114"/>
    </location>
</feature>
<sequence length="197" mass="21657">MCDDLYFMKPYPFPGINSYNIFLVWFQWCGDAESFFDHFGDTAPYSPSADSSSSSSDCSSSPDAPSPPRLTTSSVDLRLHAKYLLQQTTTKQAIPTPPSSSSTSTTTSSTKPSSGGVGKDFLAVALSFHAAQQEEKASKQQQLNNNNNNALTLNKNAAPHLSPNRQLPPLKKISINRPCPPRRRDWIVALPIPRQNR</sequence>
<protein>
    <submittedName>
        <fullName evidence="2">Uncharacterized protein</fullName>
    </submittedName>
</protein>
<dbReference type="Proteomes" id="UP000198287">
    <property type="component" value="Unassembled WGS sequence"/>
</dbReference>
<feature type="compositionally biased region" description="Low complexity" evidence="1">
    <location>
        <begin position="46"/>
        <end position="63"/>
    </location>
</feature>
<comment type="caution">
    <text evidence="2">The sequence shown here is derived from an EMBL/GenBank/DDBJ whole genome shotgun (WGS) entry which is preliminary data.</text>
</comment>